<dbReference type="EMBL" id="JBBNAG010000009">
    <property type="protein sequence ID" value="KAK9104839.1"/>
    <property type="molecule type" value="Genomic_DNA"/>
</dbReference>
<dbReference type="GO" id="GO:0008270">
    <property type="term" value="F:zinc ion binding"/>
    <property type="evidence" value="ECO:0007669"/>
    <property type="project" value="UniProtKB-KW"/>
</dbReference>
<dbReference type="Gene3D" id="3.30.40.10">
    <property type="entry name" value="Zinc/RING finger domain, C3HC4 (zinc finger)"/>
    <property type="match status" value="1"/>
</dbReference>
<dbReference type="Gene3D" id="1.20.120.520">
    <property type="entry name" value="nmb1532 protein domain like"/>
    <property type="match status" value="2"/>
</dbReference>
<dbReference type="InterPro" id="IPR001841">
    <property type="entry name" value="Znf_RING"/>
</dbReference>
<dbReference type="Proteomes" id="UP001419268">
    <property type="component" value="Unassembled WGS sequence"/>
</dbReference>
<name>A0AAP0F4S5_9MAGN</name>
<gene>
    <name evidence="8" type="ORF">Scep_021683</name>
</gene>
<sequence>MGGGEAARLAFEEEEGAINIGGALAGVRVVEAPILLLVLFHRALRAELAELHRISADWAEKGRSGGDLVGELDRRFRFVKVVYKYHCAAEDEVIFQALDQRIGNISCTYSLEHADIDELFDSVFQSLSVLLNGDDKESSFQLLMLYTGTIHMSISQHMLKEEQQVFPLLIQCFSFKEQALLVWQFICSVPVTLLEDFLPWMTSYLPDHEQLDVVNCLKMVVPKEKLLQEVVISWLGKRNQNILRALRTGGNEKASLNEPFNFKELQKTCSSWKSPHGKSLTLSKSYCSQDNGKRHPVDGLLLWHSAIRKDFNQILLELNEIRSSKIHSSLALVTGQIKFLVDVLIFYSVEYLMYSDALEKVFLSLLNEISDCNLLSNQRFPEEGQIGSLLSVLQKINFPNEMTLCKLVERLCWHLESFVVEMIKHFSFQESEVLAAHLTEDESKDVLGSIKLAGSEADVCFASLLHEWVRIGYSGKSSIDKFREELQGTFWSRNSFLSEQMNQSTEPCLEPDIQPSQMPHLCQIKHNSLDKAESSSCDFSSQNTEEQYSTLYSSGINLQIYFPEILKKISFSEHRVKKGDAGSSLGPAFNPIDHIFLFHKALRNDLEHLVHVSAKMIENVGFTKDFLQRFQLLWFLYKIHSETEDEIAFPALEAKQEFQNISHSYSVDHKLELEYFDNISKILDEISKLDIPFDLSTSMDATMSQTMLKYRQLCMKLHCLCKTMCIALVNHIHREEVELWPLFTECFSNDEQERIIGCILGRTRAEALREMIPWLMASLSAAEQNSILSLWLKTTKNTMFDAWLAEWWEGMNRRDTAAVEDESKCFSTGVADPLDIVFTYLSREAYDEPTGKFLHDKGLTHLQQEPFGCHLESHGKGIEDDHKLPFNGDRGNNKHLEGINVPDKDTQPGTEKVLEVKDEVDKPGEVFSFFKTAKQQEELVLIFSQEDLEAAVRRVSRDTSLDAQEKSYIIQNLLMRLYDDEREIYHCPYCNLCRVGKGLGVDYFHCMNCNACMSKSLSLHVCREKCFESNCPICHEDIFTSCSPVKALPCGHMMHSTCFQDYTCSHYTCPICSKSLGDMQLYFGMLDVLLAEEKIPQEYHGKTQMILCNDCNSIMASYTHNYGRFEDSYYHAVNGVETQVTAILEHLMDEEELPPQPIFDSDETVNADTSKSVEFDELSIVDEHLSEPEETLYVSSHEPDITITQYDDDEDEKEIEVISERSEEPQKENEEDQPLVLVKPPTLPCIFIRLCKGVEVKERSRIFYTADTFVLDDHDSTDSFVLEVPNELRTLKEGMHAALPKAIDAPFVVDISKGEGIT</sequence>
<feature type="domain" description="RING-type" evidence="6">
    <location>
        <begin position="1031"/>
        <end position="1073"/>
    </location>
</feature>
<organism evidence="8 9">
    <name type="scientific">Stephania cephalantha</name>
    <dbReference type="NCBI Taxonomy" id="152367"/>
    <lineage>
        <taxon>Eukaryota</taxon>
        <taxon>Viridiplantae</taxon>
        <taxon>Streptophyta</taxon>
        <taxon>Embryophyta</taxon>
        <taxon>Tracheophyta</taxon>
        <taxon>Spermatophyta</taxon>
        <taxon>Magnoliopsida</taxon>
        <taxon>Ranunculales</taxon>
        <taxon>Menispermaceae</taxon>
        <taxon>Menispermoideae</taxon>
        <taxon>Cissampelideae</taxon>
        <taxon>Stephania</taxon>
    </lineage>
</organism>
<feature type="region of interest" description="Disordered" evidence="5">
    <location>
        <begin position="1194"/>
        <end position="1233"/>
    </location>
</feature>
<evidence type="ECO:0000313" key="9">
    <source>
        <dbReference type="Proteomes" id="UP001419268"/>
    </source>
</evidence>
<dbReference type="InterPro" id="IPR039512">
    <property type="entry name" value="RCHY1_zinc-ribbon"/>
</dbReference>
<keyword evidence="3" id="KW-0862">Zinc</keyword>
<accession>A0AAP0F4S5</accession>
<dbReference type="FunFam" id="3.30.40.10:FF:000208">
    <property type="entry name" value="Zinc finger protein-related isoform 1"/>
    <property type="match status" value="1"/>
</dbReference>
<proteinExistence type="predicted"/>
<feature type="domain" description="CTCHY-type" evidence="7">
    <location>
        <begin position="963"/>
        <end position="1030"/>
    </location>
</feature>
<evidence type="ECO:0000313" key="8">
    <source>
        <dbReference type="EMBL" id="KAK9104839.1"/>
    </source>
</evidence>
<dbReference type="PANTHER" id="PTHR21319">
    <property type="entry name" value="RING FINGER AND CHY ZINC FINGER DOMAIN-CONTAINING PROTEIN 1"/>
    <property type="match status" value="1"/>
</dbReference>
<comment type="caution">
    <text evidence="8">The sequence shown here is derived from an EMBL/GenBank/DDBJ whole genome shotgun (WGS) entry which is preliminary data.</text>
</comment>
<evidence type="ECO:0000259" key="6">
    <source>
        <dbReference type="PROSITE" id="PS50089"/>
    </source>
</evidence>
<evidence type="ECO:0000256" key="3">
    <source>
        <dbReference type="ARBA" id="ARBA00022833"/>
    </source>
</evidence>
<dbReference type="InterPro" id="IPR017921">
    <property type="entry name" value="Znf_CTCHY"/>
</dbReference>
<feature type="compositionally biased region" description="Basic and acidic residues" evidence="5">
    <location>
        <begin position="1215"/>
        <end position="1228"/>
    </location>
</feature>
<dbReference type="GO" id="GO:0005634">
    <property type="term" value="C:nucleus"/>
    <property type="evidence" value="ECO:0007669"/>
    <property type="project" value="TreeGrafter"/>
</dbReference>
<dbReference type="SMART" id="SM00184">
    <property type="entry name" value="RING"/>
    <property type="match status" value="1"/>
</dbReference>
<protein>
    <recommendedName>
        <fullName evidence="10">Zinc finger protein</fullName>
    </recommendedName>
</protein>
<dbReference type="PROSITE" id="PS50089">
    <property type="entry name" value="ZF_RING_2"/>
    <property type="match status" value="1"/>
</dbReference>
<dbReference type="GO" id="GO:0006879">
    <property type="term" value="P:intracellular iron ion homeostasis"/>
    <property type="evidence" value="ECO:0007669"/>
    <property type="project" value="UniProtKB-ARBA"/>
</dbReference>
<dbReference type="PANTHER" id="PTHR21319:SF39">
    <property type="entry name" value="ZINC FINGER PROTEIN"/>
    <property type="match status" value="1"/>
</dbReference>
<evidence type="ECO:0008006" key="10">
    <source>
        <dbReference type="Google" id="ProtNLM"/>
    </source>
</evidence>
<dbReference type="CDD" id="cd16464">
    <property type="entry name" value="RING-H2_Pirh2-like"/>
    <property type="match status" value="1"/>
</dbReference>
<dbReference type="GO" id="GO:0061630">
    <property type="term" value="F:ubiquitin protein ligase activity"/>
    <property type="evidence" value="ECO:0007669"/>
    <property type="project" value="TreeGrafter"/>
</dbReference>
<dbReference type="Pfam" id="PF13639">
    <property type="entry name" value="zf-RING_2"/>
    <property type="match status" value="1"/>
</dbReference>
<reference evidence="8 9" key="1">
    <citation type="submission" date="2024-01" db="EMBL/GenBank/DDBJ databases">
        <title>Genome assemblies of Stephania.</title>
        <authorList>
            <person name="Yang L."/>
        </authorList>
    </citation>
    <scope>NUCLEOTIDE SEQUENCE [LARGE SCALE GENOMIC DNA]</scope>
    <source>
        <strain evidence="8">JXDWG</strain>
        <tissue evidence="8">Leaf</tissue>
    </source>
</reference>
<dbReference type="CDD" id="cd12108">
    <property type="entry name" value="Hr-like"/>
    <property type="match status" value="2"/>
</dbReference>
<evidence type="ECO:0000256" key="2">
    <source>
        <dbReference type="ARBA" id="ARBA00022771"/>
    </source>
</evidence>
<keyword evidence="2 4" id="KW-0863">Zinc-finger</keyword>
<evidence type="ECO:0000256" key="1">
    <source>
        <dbReference type="ARBA" id="ARBA00022723"/>
    </source>
</evidence>
<evidence type="ECO:0000259" key="7">
    <source>
        <dbReference type="PROSITE" id="PS51270"/>
    </source>
</evidence>
<keyword evidence="1" id="KW-0479">Metal-binding</keyword>
<dbReference type="SUPFAM" id="SSF161245">
    <property type="entry name" value="Zinc hairpin stack"/>
    <property type="match status" value="1"/>
</dbReference>
<dbReference type="GO" id="GO:0016567">
    <property type="term" value="P:protein ubiquitination"/>
    <property type="evidence" value="ECO:0007669"/>
    <property type="project" value="TreeGrafter"/>
</dbReference>
<dbReference type="SUPFAM" id="SSF57850">
    <property type="entry name" value="RING/U-box"/>
    <property type="match status" value="1"/>
</dbReference>
<dbReference type="Pfam" id="PF01814">
    <property type="entry name" value="Hemerythrin"/>
    <property type="match status" value="1"/>
</dbReference>
<dbReference type="InterPro" id="IPR037275">
    <property type="entry name" value="Znf_CTCHY_sf"/>
</dbReference>
<dbReference type="Pfam" id="PF14599">
    <property type="entry name" value="zinc_ribbon_6"/>
    <property type="match status" value="1"/>
</dbReference>
<evidence type="ECO:0000256" key="5">
    <source>
        <dbReference type="SAM" id="MobiDB-lite"/>
    </source>
</evidence>
<dbReference type="InterPro" id="IPR012312">
    <property type="entry name" value="Hemerythrin-like"/>
</dbReference>
<dbReference type="PROSITE" id="PS51270">
    <property type="entry name" value="ZF_CTCHY"/>
    <property type="match status" value="1"/>
</dbReference>
<dbReference type="InterPro" id="IPR013083">
    <property type="entry name" value="Znf_RING/FYVE/PHD"/>
</dbReference>
<keyword evidence="9" id="KW-1185">Reference proteome</keyword>
<dbReference type="GO" id="GO:0006511">
    <property type="term" value="P:ubiquitin-dependent protein catabolic process"/>
    <property type="evidence" value="ECO:0007669"/>
    <property type="project" value="TreeGrafter"/>
</dbReference>
<evidence type="ECO:0000256" key="4">
    <source>
        <dbReference type="PROSITE-ProRule" id="PRU00175"/>
    </source>
</evidence>